<dbReference type="Proteomes" id="UP000186373">
    <property type="component" value="Unassembled WGS sequence"/>
</dbReference>
<keyword evidence="1" id="KW-0812">Transmembrane</keyword>
<protein>
    <submittedName>
        <fullName evidence="2">Uncharacterized protein</fullName>
    </submittedName>
</protein>
<evidence type="ECO:0000313" key="3">
    <source>
        <dbReference type="Proteomes" id="UP000186373"/>
    </source>
</evidence>
<dbReference type="RefSeq" id="WP_165789184.1">
    <property type="nucleotide sequence ID" value="NZ_FTNY01000003.1"/>
</dbReference>
<keyword evidence="1" id="KW-0472">Membrane</keyword>
<evidence type="ECO:0000256" key="1">
    <source>
        <dbReference type="SAM" id="Phobius"/>
    </source>
</evidence>
<keyword evidence="3" id="KW-1185">Reference proteome</keyword>
<dbReference type="EMBL" id="FTNY01000003">
    <property type="protein sequence ID" value="SIS35932.1"/>
    <property type="molecule type" value="Genomic_DNA"/>
</dbReference>
<name>A0A1N7IFW7_9FLAO</name>
<feature type="transmembrane region" description="Helical" evidence="1">
    <location>
        <begin position="12"/>
        <end position="32"/>
    </location>
</feature>
<dbReference type="AlphaFoldDB" id="A0A1N7IFW7"/>
<keyword evidence="1" id="KW-1133">Transmembrane helix</keyword>
<proteinExistence type="predicted"/>
<reference evidence="3" key="1">
    <citation type="submission" date="2017-01" db="EMBL/GenBank/DDBJ databases">
        <authorList>
            <person name="Varghese N."/>
            <person name="Submissions S."/>
        </authorList>
    </citation>
    <scope>NUCLEOTIDE SEQUENCE [LARGE SCALE GENOMIC DNA]</scope>
    <source>
        <strain evidence="3">DSM 17126</strain>
    </source>
</reference>
<gene>
    <name evidence="2" type="ORF">SAMN05421639_103563</name>
</gene>
<organism evidence="2 3">
    <name type="scientific">Chryseobacterium shigense</name>
    <dbReference type="NCBI Taxonomy" id="297244"/>
    <lineage>
        <taxon>Bacteria</taxon>
        <taxon>Pseudomonadati</taxon>
        <taxon>Bacteroidota</taxon>
        <taxon>Flavobacteriia</taxon>
        <taxon>Flavobacteriales</taxon>
        <taxon>Weeksellaceae</taxon>
        <taxon>Chryseobacterium group</taxon>
        <taxon>Chryseobacterium</taxon>
    </lineage>
</organism>
<evidence type="ECO:0000313" key="2">
    <source>
        <dbReference type="EMBL" id="SIS35932.1"/>
    </source>
</evidence>
<accession>A0A1N7IFW7</accession>
<sequence length="57" mass="6633">MKTSFEKAKRKLSKPWFAAASILFAIMFIQTIGGKFEDKNIEAWSWLTQNIFTWSTS</sequence>